<keyword evidence="2" id="KW-0472">Membrane</keyword>
<dbReference type="EMBL" id="JAPEVB010000007">
    <property type="protein sequence ID" value="KAJ4385383.1"/>
    <property type="molecule type" value="Genomic_DNA"/>
</dbReference>
<evidence type="ECO:0000313" key="3">
    <source>
        <dbReference type="EMBL" id="KAJ4385383.1"/>
    </source>
</evidence>
<dbReference type="Proteomes" id="UP001140453">
    <property type="component" value="Unassembled WGS sequence"/>
</dbReference>
<keyword evidence="2" id="KW-1133">Transmembrane helix</keyword>
<name>A0A9W8YKS8_9PEZI</name>
<dbReference type="AlphaFoldDB" id="A0A9W8YKS8"/>
<feature type="region of interest" description="Disordered" evidence="1">
    <location>
        <begin position="304"/>
        <end position="324"/>
    </location>
</feature>
<keyword evidence="4" id="KW-1185">Reference proteome</keyword>
<organism evidence="3 4">
    <name type="scientific">Gnomoniopsis smithogilvyi</name>
    <dbReference type="NCBI Taxonomy" id="1191159"/>
    <lineage>
        <taxon>Eukaryota</taxon>
        <taxon>Fungi</taxon>
        <taxon>Dikarya</taxon>
        <taxon>Ascomycota</taxon>
        <taxon>Pezizomycotina</taxon>
        <taxon>Sordariomycetes</taxon>
        <taxon>Sordariomycetidae</taxon>
        <taxon>Diaporthales</taxon>
        <taxon>Gnomoniaceae</taxon>
        <taxon>Gnomoniopsis</taxon>
    </lineage>
</organism>
<protein>
    <submittedName>
        <fullName evidence="3">Uncharacterized protein</fullName>
    </submittedName>
</protein>
<proteinExistence type="predicted"/>
<dbReference type="OrthoDB" id="1046782at2759"/>
<keyword evidence="2" id="KW-0812">Transmembrane</keyword>
<sequence length="324" mass="36679">MVVKHRKKTKPPRLLRRSLSRLEDSVKNEPLDAHHLENRDRRRARDVTVKYAGTFYVIVVLARGYPGSSKLHGDQSSSLATDPSDTVFRPVQGSCSGGAIATSSRDTWSTADVRSTLDTEHNPDTASIPATRVNSVWRASVLPNTLPRDSASRWLRTPNDYFMDWFGSNTNRGNLVSADRDMNQMKGRIFADWSVWPQAIDTFNANLDSAVETGEDDDISALFKPFEEIYAVFNYIHHPEMLPLIQEQRRTFWQHRQSSPQDWVADRIIDIVARYTLYESVNGEVAPQAARVLNTLSEYYNRLSEIKPPPEDMNSTGSSDSSSD</sequence>
<reference evidence="3" key="1">
    <citation type="submission" date="2022-10" db="EMBL/GenBank/DDBJ databases">
        <title>Tapping the CABI collections for fungal endophytes: first genome assemblies for Collariella, Neodidymelliopsis, Ascochyta clinopodiicola, Didymella pomorum, Didymosphaeria variabile, Neocosmospora piperis and Neocucurbitaria cava.</title>
        <authorList>
            <person name="Hill R."/>
        </authorList>
    </citation>
    <scope>NUCLEOTIDE SEQUENCE</scope>
    <source>
        <strain evidence="3">IMI 355082</strain>
    </source>
</reference>
<evidence type="ECO:0000313" key="4">
    <source>
        <dbReference type="Proteomes" id="UP001140453"/>
    </source>
</evidence>
<accession>A0A9W8YKS8</accession>
<gene>
    <name evidence="3" type="ORF">N0V93_009810</name>
</gene>
<evidence type="ECO:0000256" key="2">
    <source>
        <dbReference type="SAM" id="Phobius"/>
    </source>
</evidence>
<evidence type="ECO:0000256" key="1">
    <source>
        <dbReference type="SAM" id="MobiDB-lite"/>
    </source>
</evidence>
<comment type="caution">
    <text evidence="3">The sequence shown here is derived from an EMBL/GenBank/DDBJ whole genome shotgun (WGS) entry which is preliminary data.</text>
</comment>
<feature type="transmembrane region" description="Helical" evidence="2">
    <location>
        <begin position="47"/>
        <end position="65"/>
    </location>
</feature>